<comment type="similarity">
    <text evidence="2">In the central section; belongs to the CRISPR-associated helicase Cas3 family.</text>
</comment>
<dbReference type="NCBIfam" id="TIGR01596">
    <property type="entry name" value="cas3_HD"/>
    <property type="match status" value="1"/>
</dbReference>
<dbReference type="STRING" id="1601833.SAMN05518684_11512"/>
<evidence type="ECO:0000256" key="6">
    <source>
        <dbReference type="ARBA" id="ARBA00022801"/>
    </source>
</evidence>
<evidence type="ECO:0000259" key="11">
    <source>
        <dbReference type="PROSITE" id="PS51194"/>
    </source>
</evidence>
<dbReference type="NCBIfam" id="TIGR01587">
    <property type="entry name" value="cas3_core"/>
    <property type="match status" value="1"/>
</dbReference>
<dbReference type="GO" id="GO:0004386">
    <property type="term" value="F:helicase activity"/>
    <property type="evidence" value="ECO:0007669"/>
    <property type="project" value="UniProtKB-KW"/>
</dbReference>
<evidence type="ECO:0000259" key="10">
    <source>
        <dbReference type="PROSITE" id="PS51192"/>
    </source>
</evidence>
<dbReference type="Gene3D" id="1.10.3210.30">
    <property type="match status" value="1"/>
</dbReference>
<dbReference type="AlphaFoldDB" id="A0A1H9W853"/>
<evidence type="ECO:0000256" key="9">
    <source>
        <dbReference type="ARBA" id="ARBA00023118"/>
    </source>
</evidence>
<evidence type="ECO:0000256" key="4">
    <source>
        <dbReference type="ARBA" id="ARBA00022723"/>
    </source>
</evidence>
<dbReference type="Pfam" id="PF00270">
    <property type="entry name" value="DEAD"/>
    <property type="match status" value="1"/>
</dbReference>
<dbReference type="InterPro" id="IPR027417">
    <property type="entry name" value="P-loop_NTPase"/>
</dbReference>
<evidence type="ECO:0000256" key="7">
    <source>
        <dbReference type="ARBA" id="ARBA00022806"/>
    </source>
</evidence>
<dbReference type="EMBL" id="FOGT01000015">
    <property type="protein sequence ID" value="SES30025.1"/>
    <property type="molecule type" value="Genomic_DNA"/>
</dbReference>
<dbReference type="GO" id="GO:0016887">
    <property type="term" value="F:ATP hydrolysis activity"/>
    <property type="evidence" value="ECO:0007669"/>
    <property type="project" value="TreeGrafter"/>
</dbReference>
<dbReference type="PROSITE" id="PS51194">
    <property type="entry name" value="HELICASE_CTER"/>
    <property type="match status" value="1"/>
</dbReference>
<evidence type="ECO:0000256" key="2">
    <source>
        <dbReference type="ARBA" id="ARBA00009046"/>
    </source>
</evidence>
<evidence type="ECO:0000256" key="8">
    <source>
        <dbReference type="ARBA" id="ARBA00022840"/>
    </source>
</evidence>
<reference evidence="14" key="1">
    <citation type="submission" date="2016-10" db="EMBL/GenBank/DDBJ databases">
        <authorList>
            <person name="Varghese N."/>
            <person name="Submissions S."/>
        </authorList>
    </citation>
    <scope>NUCLEOTIDE SEQUENCE [LARGE SCALE GENOMIC DNA]</scope>
    <source>
        <strain evidence="14">S9</strain>
    </source>
</reference>
<sequence>MEFIAHIRENDGSIQTVEDHLLETKALAEKFGKSSGMGHICGLSALLHDAGKLTEEFRDYILKAVNDPEHAPKRGSVDHSTAGGKILFNSYHSTQSDPFYTVLSEVVGNAIISHHSYLHDFLTPDLDSPYLRRVKEKELLQFKQTKDYFYRKVMDENTFDHYVTAAKDELKILLKNYAPEDYPRHLHFITKFVFSSLIDADRTNTRLFEENQEYEPINSAELMDNYYDKLMMKIKAFKEHPDAGNRINKLRASMSDQCEDCAEKPSDIYTLSIPTGGGKTLASLRYALKHAKKYGKKRIFYIVPFTTIIEQNAQEVRKILQDDEHILEHHSNVIEEDYEENERFDGMISPEEKLRLAKDNWDSPIIFTTMVQFLNVFYEKKSRSVRRLHRLSDAVIIFDEVQKVPVKCVSLFNEALNFLKSICKSSIVLCTATQPALDFVDYKLDVPRNNDMISDINKVNLSFERTKIIDRSRQGPVTNEELQQFISTKLEDENSILVILNTKSAVRNLYVLLNECDSGVPLYHLSTSMCASHRKRLLAEIRKYLANNEQVICVTTQLIEAGVDVDFDCVIRSLAGLDSIAQAAGRCNRHGKKDIKKVYLIDHRDEKLSRLREIQKGKEISKKLLKEMKTEGGNEILSPPAMTRYFQEFYTDLESELDYYVPRVEKNMTDLLFWDRTQSDWVKSLYSKYNHPPKTYLVTSYGTAAEHFSVIDNLTTSVLVPYEEGKEHIADLNGYETIEHFSQFMKQAQHFSINIYSQQKQDLEKQGALVSFLDGAVLALKEGFYSDEFGLDIREDGAGFDNYVF</sequence>
<keyword evidence="6" id="KW-0378">Hydrolase</keyword>
<dbReference type="PROSITE" id="PS51192">
    <property type="entry name" value="HELICASE_ATP_BIND_1"/>
    <property type="match status" value="1"/>
</dbReference>
<dbReference type="CDD" id="cd17930">
    <property type="entry name" value="DEXHc_cas3"/>
    <property type="match status" value="1"/>
</dbReference>
<dbReference type="GO" id="GO:0046872">
    <property type="term" value="F:metal ion binding"/>
    <property type="evidence" value="ECO:0007669"/>
    <property type="project" value="UniProtKB-KW"/>
</dbReference>
<evidence type="ECO:0000256" key="5">
    <source>
        <dbReference type="ARBA" id="ARBA00022741"/>
    </source>
</evidence>
<dbReference type="GO" id="GO:0005524">
    <property type="term" value="F:ATP binding"/>
    <property type="evidence" value="ECO:0007669"/>
    <property type="project" value="UniProtKB-KW"/>
</dbReference>
<dbReference type="InterPro" id="IPR038257">
    <property type="entry name" value="CRISPR-assoc_Cas3_HD_sf"/>
</dbReference>
<dbReference type="GO" id="GO:0003677">
    <property type="term" value="F:DNA binding"/>
    <property type="evidence" value="ECO:0007669"/>
    <property type="project" value="TreeGrafter"/>
</dbReference>
<keyword evidence="9" id="KW-0051">Antiviral defense</keyword>
<feature type="domain" description="Helicase C-terminal" evidence="11">
    <location>
        <begin position="481"/>
        <end position="636"/>
    </location>
</feature>
<dbReference type="GO" id="GO:0004519">
    <property type="term" value="F:endonuclease activity"/>
    <property type="evidence" value="ECO:0007669"/>
    <property type="project" value="UniProtKB-KW"/>
</dbReference>
<dbReference type="RefSeq" id="WP_093054322.1">
    <property type="nucleotide sequence ID" value="NZ_FOGT01000015.1"/>
</dbReference>
<dbReference type="InterPro" id="IPR006474">
    <property type="entry name" value="Helicase_Cas3_CRISPR-ass_core"/>
</dbReference>
<dbReference type="InterPro" id="IPR006483">
    <property type="entry name" value="CRISPR-assoc_Cas3_HD"/>
</dbReference>
<name>A0A1H9W853_9BACI</name>
<keyword evidence="3" id="KW-0540">Nuclease</keyword>
<dbReference type="OrthoDB" id="9810236at2"/>
<keyword evidence="5" id="KW-0547">Nucleotide-binding</keyword>
<dbReference type="PANTHER" id="PTHR47962:SF5">
    <property type="entry name" value="ATP-DEPENDENT HELICASE LHR-RELATED"/>
    <property type="match status" value="1"/>
</dbReference>
<evidence type="ECO:0000313" key="13">
    <source>
        <dbReference type="EMBL" id="SES30025.1"/>
    </source>
</evidence>
<comment type="similarity">
    <text evidence="1">In the N-terminal section; belongs to the CRISPR-associated nuclease Cas3-HD family.</text>
</comment>
<keyword evidence="8" id="KW-0067">ATP-binding</keyword>
<dbReference type="CDD" id="cd09641">
    <property type="entry name" value="Cas3''_I"/>
    <property type="match status" value="1"/>
</dbReference>
<gene>
    <name evidence="13" type="ORF">SAMN05518684_11512</name>
</gene>
<evidence type="ECO:0000256" key="1">
    <source>
        <dbReference type="ARBA" id="ARBA00006847"/>
    </source>
</evidence>
<dbReference type="Pfam" id="PF01966">
    <property type="entry name" value="HD"/>
    <property type="match status" value="1"/>
</dbReference>
<dbReference type="InterPro" id="IPR052511">
    <property type="entry name" value="ATP-dep_Helicase"/>
</dbReference>
<dbReference type="InterPro" id="IPR006674">
    <property type="entry name" value="HD_domain"/>
</dbReference>
<evidence type="ECO:0000259" key="12">
    <source>
        <dbReference type="PROSITE" id="PS51643"/>
    </source>
</evidence>
<dbReference type="Gene3D" id="3.40.50.300">
    <property type="entry name" value="P-loop containing nucleotide triphosphate hydrolases"/>
    <property type="match status" value="2"/>
</dbReference>
<dbReference type="Proteomes" id="UP000198571">
    <property type="component" value="Unassembled WGS sequence"/>
</dbReference>
<keyword evidence="7 13" id="KW-0347">Helicase</keyword>
<evidence type="ECO:0000313" key="14">
    <source>
        <dbReference type="Proteomes" id="UP000198571"/>
    </source>
</evidence>
<dbReference type="InterPro" id="IPR001650">
    <property type="entry name" value="Helicase_C-like"/>
</dbReference>
<evidence type="ECO:0000256" key="3">
    <source>
        <dbReference type="ARBA" id="ARBA00022722"/>
    </source>
</evidence>
<dbReference type="InterPro" id="IPR011545">
    <property type="entry name" value="DEAD/DEAH_box_helicase_dom"/>
</dbReference>
<organism evidence="13 14">
    <name type="scientific">Salipaludibacillus aurantiacus</name>
    <dbReference type="NCBI Taxonomy" id="1601833"/>
    <lineage>
        <taxon>Bacteria</taxon>
        <taxon>Bacillati</taxon>
        <taxon>Bacillota</taxon>
        <taxon>Bacilli</taxon>
        <taxon>Bacillales</taxon>
        <taxon>Bacillaceae</taxon>
    </lineage>
</organism>
<dbReference type="PANTHER" id="PTHR47962">
    <property type="entry name" value="ATP-DEPENDENT HELICASE LHR-RELATED-RELATED"/>
    <property type="match status" value="1"/>
</dbReference>
<keyword evidence="13" id="KW-0255">Endonuclease</keyword>
<dbReference type="GO" id="GO:0051607">
    <property type="term" value="P:defense response to virus"/>
    <property type="evidence" value="ECO:0007669"/>
    <property type="project" value="UniProtKB-KW"/>
</dbReference>
<dbReference type="InterPro" id="IPR014001">
    <property type="entry name" value="Helicase_ATP-bd"/>
</dbReference>
<feature type="domain" description="HD Cas3-type" evidence="12">
    <location>
        <begin position="10"/>
        <end position="203"/>
    </location>
</feature>
<protein>
    <submittedName>
        <fullName evidence="13">CRISPR-associated endonuclease/helicase Cas3</fullName>
    </submittedName>
</protein>
<dbReference type="SMART" id="SM00490">
    <property type="entry name" value="HELICc"/>
    <property type="match status" value="1"/>
</dbReference>
<dbReference type="PROSITE" id="PS51643">
    <property type="entry name" value="HD_CAS3"/>
    <property type="match status" value="1"/>
</dbReference>
<accession>A0A1H9W853</accession>
<keyword evidence="4" id="KW-0479">Metal-binding</keyword>
<feature type="domain" description="Helicase ATP-binding" evidence="10">
    <location>
        <begin position="260"/>
        <end position="452"/>
    </location>
</feature>
<dbReference type="SUPFAM" id="SSF52540">
    <property type="entry name" value="P-loop containing nucleoside triphosphate hydrolases"/>
    <property type="match status" value="1"/>
</dbReference>
<dbReference type="SMART" id="SM00487">
    <property type="entry name" value="DEXDc"/>
    <property type="match status" value="1"/>
</dbReference>
<dbReference type="InterPro" id="IPR054712">
    <property type="entry name" value="Cas3-like_dom"/>
</dbReference>
<keyword evidence="14" id="KW-1185">Reference proteome</keyword>
<proteinExistence type="inferred from homology"/>
<dbReference type="Pfam" id="PF22590">
    <property type="entry name" value="Cas3-like_C_2"/>
    <property type="match status" value="1"/>
</dbReference>